<evidence type="ECO:0000313" key="2">
    <source>
        <dbReference type="Proteomes" id="UP000011996"/>
    </source>
</evidence>
<gene>
    <name evidence="1" type="ORF">RESH_00003</name>
</gene>
<reference evidence="1 2" key="1">
    <citation type="journal article" date="2013" name="Mar. Genomics">
        <title>Expression of sulfatases in Rhodopirellula baltica and the diversity of sulfatases in the genus Rhodopirellula.</title>
        <authorList>
            <person name="Wegner C.E."/>
            <person name="Richter-Heitmann T."/>
            <person name="Klindworth A."/>
            <person name="Klockow C."/>
            <person name="Richter M."/>
            <person name="Achstetter T."/>
            <person name="Glockner F.O."/>
            <person name="Harder J."/>
        </authorList>
    </citation>
    <scope>NUCLEOTIDE SEQUENCE [LARGE SCALE GENOMIC DNA]</scope>
    <source>
        <strain evidence="1 2">SH398</strain>
    </source>
</reference>
<dbReference type="Proteomes" id="UP000011996">
    <property type="component" value="Unassembled WGS sequence"/>
</dbReference>
<accession>M5SCN6</accession>
<evidence type="ECO:0000313" key="1">
    <source>
        <dbReference type="EMBL" id="EMI29413.1"/>
    </source>
</evidence>
<proteinExistence type="predicted"/>
<name>M5SCN6_9BACT</name>
<dbReference type="AlphaFoldDB" id="M5SCN6"/>
<sequence>MLRQFVLLELCKDWTIRGFLSSEGPSFRFSIRLFANRTLEH</sequence>
<dbReference type="EMBL" id="ANOF01000001">
    <property type="protein sequence ID" value="EMI29413.1"/>
    <property type="molecule type" value="Genomic_DNA"/>
</dbReference>
<organism evidence="1 2">
    <name type="scientific">Rhodopirellula europaea SH398</name>
    <dbReference type="NCBI Taxonomy" id="1263868"/>
    <lineage>
        <taxon>Bacteria</taxon>
        <taxon>Pseudomonadati</taxon>
        <taxon>Planctomycetota</taxon>
        <taxon>Planctomycetia</taxon>
        <taxon>Pirellulales</taxon>
        <taxon>Pirellulaceae</taxon>
        <taxon>Rhodopirellula</taxon>
    </lineage>
</organism>
<protein>
    <submittedName>
        <fullName evidence="1">Uncharacterized protein</fullName>
    </submittedName>
</protein>
<comment type="caution">
    <text evidence="1">The sequence shown here is derived from an EMBL/GenBank/DDBJ whole genome shotgun (WGS) entry which is preliminary data.</text>
</comment>
<dbReference type="STRING" id="1263868.RESH_00003"/>